<evidence type="ECO:0000256" key="4">
    <source>
        <dbReference type="ARBA" id="ARBA00022980"/>
    </source>
</evidence>
<keyword evidence="5 6" id="KW-0687">Ribonucleoprotein</keyword>
<evidence type="ECO:0000256" key="3">
    <source>
        <dbReference type="ARBA" id="ARBA00022884"/>
    </source>
</evidence>
<evidence type="ECO:0000259" key="9">
    <source>
        <dbReference type="Pfam" id="PF00347"/>
    </source>
</evidence>
<dbReference type="AlphaFoldDB" id="S0F081"/>
<dbReference type="Pfam" id="PF00347">
    <property type="entry name" value="Ribosomal_L6"/>
    <property type="match status" value="2"/>
</dbReference>
<comment type="function">
    <text evidence="6 8">This protein binds to the 23S rRNA, and is important in its secondary structure. It is located near the subunit interface in the base of the L7/L12 stalk, and near the tRNA binding site of the peptidyltransferase center.</text>
</comment>
<evidence type="ECO:0000313" key="11">
    <source>
        <dbReference type="Proteomes" id="UP000014227"/>
    </source>
</evidence>
<comment type="subunit">
    <text evidence="6">Part of the 50S ribosomal subunit.</text>
</comment>
<dbReference type="PRINTS" id="PR00059">
    <property type="entry name" value="RIBOSOMALL6"/>
</dbReference>
<dbReference type="HOGENOM" id="CLU_065464_1_2_0"/>
<dbReference type="InterPro" id="IPR036789">
    <property type="entry name" value="Ribosomal_uL6-like_a/b-dom_sf"/>
</dbReference>
<keyword evidence="2 6" id="KW-0699">rRNA-binding</keyword>
<evidence type="ECO:0000256" key="1">
    <source>
        <dbReference type="ARBA" id="ARBA00009356"/>
    </source>
</evidence>
<feature type="domain" description="Large ribosomal subunit protein uL6 alpha-beta" evidence="9">
    <location>
        <begin position="12"/>
        <end position="90"/>
    </location>
</feature>
<dbReference type="InParanoid" id="S0F081"/>
<dbReference type="PANTHER" id="PTHR11655">
    <property type="entry name" value="60S/50S RIBOSOMAL PROTEIN L6/L9"/>
    <property type="match status" value="1"/>
</dbReference>
<protein>
    <recommendedName>
        <fullName evidence="6">Large ribosomal subunit protein uL6</fullName>
    </recommendedName>
</protein>
<evidence type="ECO:0000256" key="7">
    <source>
        <dbReference type="RuleBase" id="RU003869"/>
    </source>
</evidence>
<dbReference type="FunFam" id="3.90.930.12:FF:000001">
    <property type="entry name" value="50S ribosomal protein L6"/>
    <property type="match status" value="1"/>
</dbReference>
<name>S0F081_CHTCT</name>
<evidence type="ECO:0000256" key="2">
    <source>
        <dbReference type="ARBA" id="ARBA00022730"/>
    </source>
</evidence>
<dbReference type="GO" id="GO:0022625">
    <property type="term" value="C:cytosolic large ribosomal subunit"/>
    <property type="evidence" value="ECO:0007669"/>
    <property type="project" value="UniProtKB-UniRule"/>
</dbReference>
<dbReference type="InterPro" id="IPR020040">
    <property type="entry name" value="Ribosomal_uL6_a/b-dom"/>
</dbReference>
<dbReference type="PIRSF" id="PIRSF002162">
    <property type="entry name" value="Ribosomal_L6"/>
    <property type="match status" value="1"/>
</dbReference>
<organism evidence="10 11">
    <name type="scientific">Chthonomonas calidirosea (strain DSM 23976 / ICMP 18418 / T49)</name>
    <dbReference type="NCBI Taxonomy" id="1303518"/>
    <lineage>
        <taxon>Bacteria</taxon>
        <taxon>Bacillati</taxon>
        <taxon>Armatimonadota</taxon>
        <taxon>Chthonomonadia</taxon>
        <taxon>Chthonomonadales</taxon>
        <taxon>Chthonomonadaceae</taxon>
        <taxon>Chthonomonas</taxon>
    </lineage>
</organism>
<dbReference type="NCBIfam" id="TIGR03654">
    <property type="entry name" value="L6_bact"/>
    <property type="match status" value="1"/>
</dbReference>
<evidence type="ECO:0000256" key="6">
    <source>
        <dbReference type="HAMAP-Rule" id="MF_01365"/>
    </source>
</evidence>
<dbReference type="HAMAP" id="MF_01365_B">
    <property type="entry name" value="Ribosomal_uL6_B"/>
    <property type="match status" value="1"/>
</dbReference>
<dbReference type="EMBL" id="HF951689">
    <property type="protein sequence ID" value="CCW36663.1"/>
    <property type="molecule type" value="Genomic_DNA"/>
</dbReference>
<keyword evidence="11" id="KW-1185">Reference proteome</keyword>
<dbReference type="GO" id="GO:0002181">
    <property type="term" value="P:cytoplasmic translation"/>
    <property type="evidence" value="ECO:0007669"/>
    <property type="project" value="TreeGrafter"/>
</dbReference>
<proteinExistence type="inferred from homology"/>
<dbReference type="GO" id="GO:0019843">
    <property type="term" value="F:rRNA binding"/>
    <property type="evidence" value="ECO:0007669"/>
    <property type="project" value="UniProtKB-UniRule"/>
</dbReference>
<dbReference type="PATRIC" id="fig|1303518.3.peg.2982"/>
<sequence length="198" mass="21713">MSRIGKRPIVLPAGVSVTQDERGVVTVKGPKGTLQKALHPSIKVVQEDNIVRVERPSEEETGTNRNENFRALHGLSRTLVANMVEGVTKGFEKQLEIQGVGFRAAMQGKVLQLNVGYSHAIEVLPREGIDFNVTTDPQTRNPVIVVSGIDKERVGQTAAEIRSLRKPEPYKGKGIRYKGEVIRLKQGKSGKRGAKGKK</sequence>
<dbReference type="Gene3D" id="3.90.930.12">
    <property type="entry name" value="Ribosomal protein L6, alpha-beta domain"/>
    <property type="match status" value="2"/>
</dbReference>
<dbReference type="OrthoDB" id="9805007at2"/>
<dbReference type="FunCoup" id="S0F081">
    <property type="interactions" value="456"/>
</dbReference>
<evidence type="ECO:0000256" key="8">
    <source>
        <dbReference type="RuleBase" id="RU003870"/>
    </source>
</evidence>
<gene>
    <name evidence="6" type="primary">rplF</name>
    <name evidence="10" type="ORF">CCALI_02878</name>
</gene>
<dbReference type="eggNOG" id="COG0097">
    <property type="taxonomic scope" value="Bacteria"/>
</dbReference>
<comment type="similarity">
    <text evidence="1 6 7">Belongs to the universal ribosomal protein uL6 family.</text>
</comment>
<keyword evidence="4 6" id="KW-0689">Ribosomal protein</keyword>
<dbReference type="InterPro" id="IPR019906">
    <property type="entry name" value="Ribosomal_uL6_bac-type"/>
</dbReference>
<dbReference type="PANTHER" id="PTHR11655:SF14">
    <property type="entry name" value="LARGE RIBOSOMAL SUBUNIT PROTEIN UL6M"/>
    <property type="match status" value="1"/>
</dbReference>
<accession>S0F081</accession>
<evidence type="ECO:0000313" key="10">
    <source>
        <dbReference type="EMBL" id="CCW36663.1"/>
    </source>
</evidence>
<dbReference type="SUPFAM" id="SSF56053">
    <property type="entry name" value="Ribosomal protein L6"/>
    <property type="match status" value="2"/>
</dbReference>
<dbReference type="PROSITE" id="PS00525">
    <property type="entry name" value="RIBOSOMAL_L6_1"/>
    <property type="match status" value="1"/>
</dbReference>
<dbReference type="InterPro" id="IPR000702">
    <property type="entry name" value="Ribosomal_uL6-like"/>
</dbReference>
<dbReference type="RefSeq" id="WP_016484167.1">
    <property type="nucleotide sequence ID" value="NC_021487.1"/>
</dbReference>
<dbReference type="FunFam" id="3.90.930.12:FF:000002">
    <property type="entry name" value="50S ribosomal protein L6"/>
    <property type="match status" value="1"/>
</dbReference>
<evidence type="ECO:0000256" key="5">
    <source>
        <dbReference type="ARBA" id="ARBA00023274"/>
    </source>
</evidence>
<dbReference type="STRING" id="454171.CP488_01210"/>
<reference evidence="11" key="1">
    <citation type="submission" date="2013-03" db="EMBL/GenBank/DDBJ databases">
        <title>Genome sequence of Chthonomonas calidirosea, the first sequenced genome from the Armatimonadetes phylum (formally candidate division OP10).</title>
        <authorList>
            <person name="Lee K.C.Y."/>
            <person name="Morgan X.C."/>
            <person name="Dunfield P.F."/>
            <person name="Tamas I."/>
            <person name="Houghton K.M."/>
            <person name="Vyssotski M."/>
            <person name="Ryan J.L.J."/>
            <person name="Lagutin K."/>
            <person name="McDonald I.R."/>
            <person name="Stott M.B."/>
        </authorList>
    </citation>
    <scope>NUCLEOTIDE SEQUENCE [LARGE SCALE GENOMIC DNA]</scope>
    <source>
        <strain evidence="11">DSM 23976 / ICMP 18418 / T49</strain>
    </source>
</reference>
<dbReference type="KEGG" id="ccz:CCALI_02878"/>
<keyword evidence="3 6" id="KW-0694">RNA-binding</keyword>
<dbReference type="GO" id="GO:0003735">
    <property type="term" value="F:structural constituent of ribosome"/>
    <property type="evidence" value="ECO:0007669"/>
    <property type="project" value="UniProtKB-UniRule"/>
</dbReference>
<dbReference type="InterPro" id="IPR002358">
    <property type="entry name" value="Ribosomal_uL6_CS"/>
</dbReference>
<feature type="domain" description="Large ribosomal subunit protein uL6 alpha-beta" evidence="9">
    <location>
        <begin position="99"/>
        <end position="177"/>
    </location>
</feature>
<dbReference type="Proteomes" id="UP000014227">
    <property type="component" value="Chromosome I"/>
</dbReference>